<reference evidence="2 3" key="1">
    <citation type="journal article" date="2024" name="J. Plant Pathol.">
        <title>Sequence and assembly of the genome of Seiridium unicorne, isolate CBS 538.82, causal agent of cypress canker disease.</title>
        <authorList>
            <person name="Scali E."/>
            <person name="Rocca G.D."/>
            <person name="Danti R."/>
            <person name="Garbelotto M."/>
            <person name="Barberini S."/>
            <person name="Baroncelli R."/>
            <person name="Emiliani G."/>
        </authorList>
    </citation>
    <scope>NUCLEOTIDE SEQUENCE [LARGE SCALE GENOMIC DNA]</scope>
    <source>
        <strain evidence="2 3">BM-138-508</strain>
    </source>
</reference>
<dbReference type="EMBL" id="JARVKF010000330">
    <property type="protein sequence ID" value="KAK9419138.1"/>
    <property type="molecule type" value="Genomic_DNA"/>
</dbReference>
<sequence>MRTLQPLIVCMRKLNCAYGAMHSSGKNHDANVFDVSASTATFSSSGKRPASISSKRRIAAGKRSEPQLSSSRTQREGGSKSTRKSFLGFGFVMQPALQIKTSRPRLGFLSRGSVFSAPGALSCIKRRNLSDVIGSHP</sequence>
<feature type="region of interest" description="Disordered" evidence="1">
    <location>
        <begin position="41"/>
        <end position="82"/>
    </location>
</feature>
<evidence type="ECO:0000313" key="3">
    <source>
        <dbReference type="Proteomes" id="UP001408356"/>
    </source>
</evidence>
<gene>
    <name evidence="2" type="ORF">SUNI508_01115</name>
</gene>
<protein>
    <submittedName>
        <fullName evidence="2">Uncharacterized protein</fullName>
    </submittedName>
</protein>
<keyword evidence="3" id="KW-1185">Reference proteome</keyword>
<proteinExistence type="predicted"/>
<comment type="caution">
    <text evidence="2">The sequence shown here is derived from an EMBL/GenBank/DDBJ whole genome shotgun (WGS) entry which is preliminary data.</text>
</comment>
<name>A0ABR2UWT2_9PEZI</name>
<evidence type="ECO:0000256" key="1">
    <source>
        <dbReference type="SAM" id="MobiDB-lite"/>
    </source>
</evidence>
<evidence type="ECO:0000313" key="2">
    <source>
        <dbReference type="EMBL" id="KAK9419138.1"/>
    </source>
</evidence>
<accession>A0ABR2UWT2</accession>
<dbReference type="Proteomes" id="UP001408356">
    <property type="component" value="Unassembled WGS sequence"/>
</dbReference>
<organism evidence="2 3">
    <name type="scientific">Seiridium unicorne</name>
    <dbReference type="NCBI Taxonomy" id="138068"/>
    <lineage>
        <taxon>Eukaryota</taxon>
        <taxon>Fungi</taxon>
        <taxon>Dikarya</taxon>
        <taxon>Ascomycota</taxon>
        <taxon>Pezizomycotina</taxon>
        <taxon>Sordariomycetes</taxon>
        <taxon>Xylariomycetidae</taxon>
        <taxon>Amphisphaeriales</taxon>
        <taxon>Sporocadaceae</taxon>
        <taxon>Seiridium</taxon>
    </lineage>
</organism>